<feature type="domain" description="Glycosyltransferase 2-like" evidence="2">
    <location>
        <begin position="14"/>
        <end position="120"/>
    </location>
</feature>
<dbReference type="PANTHER" id="PTHR43685:SF2">
    <property type="entry name" value="GLYCOSYLTRANSFERASE 2-LIKE DOMAIN-CONTAINING PROTEIN"/>
    <property type="match status" value="1"/>
</dbReference>
<dbReference type="PANTHER" id="PTHR43685">
    <property type="entry name" value="GLYCOSYLTRANSFERASE"/>
    <property type="match status" value="1"/>
</dbReference>
<dbReference type="GeneID" id="65564205"/>
<keyword evidence="1" id="KW-0812">Transmembrane</keyword>
<dbReference type="OrthoDB" id="46222at2157"/>
<evidence type="ECO:0000313" key="4">
    <source>
        <dbReference type="Proteomes" id="UP000694018"/>
    </source>
</evidence>
<dbReference type="EMBL" id="CP077717">
    <property type="protein sequence ID" value="QXJ29844.1"/>
    <property type="molecule type" value="Genomic_DNA"/>
</dbReference>
<gene>
    <name evidence="3" type="ORF">J5U23_02730</name>
</gene>
<protein>
    <submittedName>
        <fullName evidence="3">Glycosyltransferase, family 2</fullName>
    </submittedName>
</protein>
<dbReference type="KEGG" id="sshi:J5U23_02730"/>
<sequence>MVQIIIPVGPNDKLDWVKRSVNSALSQPVDKVIIYDNSERSDIYNIFQPLADKLVYIKDKRMKRVNMARLRNKMLSLIDDKYVIMIDSDVVIPKDYTNKIISKLENGVAYSWMHYAYSEEEIEKPLSLSENNPNLGCAGLNLEIIKRIGYFDERYERDEDVWLYAKLKKTGYKVEPAEGRCLHLNKVHARLDFSSSIVEARRNLWRSKYDIMLIFDGLTDFTFLTGYSYYGSYYILAILSVIFHPLAFLYFPLIGYGIYYYKGPKKYLLNLIPGLALAISFPYGLGYNLIQKAK</sequence>
<dbReference type="AlphaFoldDB" id="A0A8F5BR82"/>
<dbReference type="RefSeq" id="WP_218266387.1">
    <property type="nucleotide sequence ID" value="NZ_CP077717.1"/>
</dbReference>
<accession>A0A8F5BR82</accession>
<organism evidence="3 4">
    <name type="scientific">Saccharolobus shibatae (strain ATCC 51178 / DSM 5389 / JCM 8931 / NBRC 15437 / B12)</name>
    <name type="common">Sulfolobus shibatae</name>
    <dbReference type="NCBI Taxonomy" id="523848"/>
    <lineage>
        <taxon>Archaea</taxon>
        <taxon>Thermoproteota</taxon>
        <taxon>Thermoprotei</taxon>
        <taxon>Sulfolobales</taxon>
        <taxon>Sulfolobaceae</taxon>
        <taxon>Saccharolobus</taxon>
    </lineage>
</organism>
<evidence type="ECO:0000256" key="1">
    <source>
        <dbReference type="SAM" id="Phobius"/>
    </source>
</evidence>
<feature type="transmembrane region" description="Helical" evidence="1">
    <location>
        <begin position="268"/>
        <end position="290"/>
    </location>
</feature>
<dbReference type="InterPro" id="IPR001173">
    <property type="entry name" value="Glyco_trans_2-like"/>
</dbReference>
<name>A0A8F5BR82_SACSH</name>
<reference evidence="3" key="1">
    <citation type="journal article" date="2021" name="Environ. Microbiol.">
        <title>New insights into the diversity and evolution of the archaeal mobilome from three complete genomes of Saccharolobus shibatae.</title>
        <authorList>
            <person name="Medvedeva S."/>
            <person name="Brandt D."/>
            <person name="Cvirkaite-Krupovic V."/>
            <person name="Liu Y."/>
            <person name="Severinov K."/>
            <person name="Ishino S."/>
            <person name="Ishino Y."/>
            <person name="Prangishvili D."/>
            <person name="Kalinowski J."/>
            <person name="Krupovic M."/>
        </authorList>
    </citation>
    <scope>NUCLEOTIDE SEQUENCE</scope>
    <source>
        <strain evidence="3">B12</strain>
    </source>
</reference>
<keyword evidence="1" id="KW-1133">Transmembrane helix</keyword>
<feature type="transmembrane region" description="Helical" evidence="1">
    <location>
        <begin position="236"/>
        <end position="261"/>
    </location>
</feature>
<proteinExistence type="predicted"/>
<dbReference type="Pfam" id="PF00535">
    <property type="entry name" value="Glycos_transf_2"/>
    <property type="match status" value="1"/>
</dbReference>
<dbReference type="Proteomes" id="UP000694018">
    <property type="component" value="Chromosome"/>
</dbReference>
<keyword evidence="1" id="KW-0472">Membrane</keyword>
<dbReference type="InterPro" id="IPR050834">
    <property type="entry name" value="Glycosyltransf_2"/>
</dbReference>
<dbReference type="CDD" id="cd00761">
    <property type="entry name" value="Glyco_tranf_GTA_type"/>
    <property type="match status" value="1"/>
</dbReference>
<evidence type="ECO:0000313" key="3">
    <source>
        <dbReference type="EMBL" id="QXJ29844.1"/>
    </source>
</evidence>
<evidence type="ECO:0000259" key="2">
    <source>
        <dbReference type="Pfam" id="PF00535"/>
    </source>
</evidence>